<evidence type="ECO:0000256" key="5">
    <source>
        <dbReference type="ARBA" id="ARBA00022737"/>
    </source>
</evidence>
<dbReference type="GO" id="GO:0005886">
    <property type="term" value="C:plasma membrane"/>
    <property type="evidence" value="ECO:0007669"/>
    <property type="project" value="UniProtKB-SubCell"/>
</dbReference>
<dbReference type="PANTHER" id="PTHR43394:SF16">
    <property type="entry name" value="ABC TRANSPORTER B FAMILY MEMBER 4-LIKE ISOFORM X1"/>
    <property type="match status" value="1"/>
</dbReference>
<reference evidence="14" key="1">
    <citation type="submission" date="2024-10" db="EMBL/GenBank/DDBJ databases">
        <authorList>
            <person name="Ryan C."/>
        </authorList>
    </citation>
    <scope>NUCLEOTIDE SEQUENCE [LARGE SCALE GENOMIC DNA]</scope>
</reference>
<dbReference type="GO" id="GO:0005524">
    <property type="term" value="F:ATP binding"/>
    <property type="evidence" value="ECO:0007669"/>
    <property type="project" value="UniProtKB-KW"/>
</dbReference>
<feature type="domain" description="ABC transporter" evidence="12">
    <location>
        <begin position="353"/>
        <end position="589"/>
    </location>
</feature>
<dbReference type="Pfam" id="PF00664">
    <property type="entry name" value="ABC_membrane"/>
    <property type="match status" value="2"/>
</dbReference>
<protein>
    <submittedName>
        <fullName evidence="14">Uncharacterized protein</fullName>
    </submittedName>
</protein>
<evidence type="ECO:0000259" key="12">
    <source>
        <dbReference type="PROSITE" id="PS50893"/>
    </source>
</evidence>
<dbReference type="InterPro" id="IPR036640">
    <property type="entry name" value="ABC1_TM_sf"/>
</dbReference>
<feature type="transmembrane region" description="Helical" evidence="11">
    <location>
        <begin position="154"/>
        <end position="173"/>
    </location>
</feature>
<proteinExistence type="inferred from homology"/>
<dbReference type="InterPro" id="IPR011527">
    <property type="entry name" value="ABC1_TM_dom"/>
</dbReference>
<dbReference type="EMBL" id="OZ075124">
    <property type="protein sequence ID" value="CAL4925178.1"/>
    <property type="molecule type" value="Genomic_DNA"/>
</dbReference>
<dbReference type="PROSITE" id="PS00211">
    <property type="entry name" value="ABC_TRANSPORTER_1"/>
    <property type="match status" value="2"/>
</dbReference>
<dbReference type="InterPro" id="IPR027417">
    <property type="entry name" value="P-loop_NTPase"/>
</dbReference>
<feature type="transmembrane region" description="Helical" evidence="11">
    <location>
        <begin position="681"/>
        <end position="707"/>
    </location>
</feature>
<feature type="transmembrane region" description="Helical" evidence="11">
    <location>
        <begin position="78"/>
        <end position="98"/>
    </location>
</feature>
<gene>
    <name evidence="14" type="ORF">URODEC1_LOCUS23209</name>
</gene>
<evidence type="ECO:0000313" key="14">
    <source>
        <dbReference type="EMBL" id="CAL4925178.1"/>
    </source>
</evidence>
<dbReference type="InterPro" id="IPR003593">
    <property type="entry name" value="AAA+_ATPase"/>
</dbReference>
<evidence type="ECO:0000256" key="4">
    <source>
        <dbReference type="ARBA" id="ARBA00022692"/>
    </source>
</evidence>
<dbReference type="Pfam" id="PF00005">
    <property type="entry name" value="ABC_tran"/>
    <property type="match status" value="2"/>
</dbReference>
<comment type="subcellular location">
    <subcellularLocation>
        <location evidence="1">Cell membrane</location>
        <topology evidence="1">Multi-pass membrane protein</topology>
    </subcellularLocation>
</comment>
<evidence type="ECO:0000256" key="1">
    <source>
        <dbReference type="ARBA" id="ARBA00004651"/>
    </source>
</evidence>
<feature type="domain" description="ABC transmembrane type-1" evidence="13">
    <location>
        <begin position="683"/>
        <end position="969"/>
    </location>
</feature>
<comment type="similarity">
    <text evidence="2">Belongs to the ABC transporter superfamily. ABCB family. Multidrug resistance exporter (TC 3.A.1.201) subfamily.</text>
</comment>
<feature type="transmembrane region" description="Helical" evidence="11">
    <location>
        <begin position="291"/>
        <end position="317"/>
    </location>
</feature>
<dbReference type="GO" id="GO:0010329">
    <property type="term" value="F:auxin efflux transmembrane transporter activity"/>
    <property type="evidence" value="ECO:0007669"/>
    <property type="project" value="UniProtKB-ARBA"/>
</dbReference>
<dbReference type="GO" id="GO:0010328">
    <property type="term" value="F:auxin influx transmembrane transporter activity"/>
    <property type="evidence" value="ECO:0007669"/>
    <property type="project" value="UniProtKB-ARBA"/>
</dbReference>
<dbReference type="SUPFAM" id="SSF52540">
    <property type="entry name" value="P-loop containing nucleoside triphosphate hydrolases"/>
    <property type="match status" value="2"/>
</dbReference>
<sequence length="1249" mass="135047">MAGGGGGGGGAKAVPMHRLFAFADRRDAAMMAVGAAAAVANGLAMPFLTFIMGDLVDAFGAADRAGVVHVVSKVAVRFVYVAIASGVAAFLQVSCWMVTGERQAARIRGLYLKTILRQDISFFDTETSTGEIIERMSSDTVLIQEAIGEKVGKFLQLISTFLGGFIIAFARGWLLSVVMLSSIPPVVISAGAMSLVVSKLSNRSQVAYAEAGKMVEQTIGSIRTVVSFTGEKRAIDRYNEFLKTSYRSTVHQGIAVGLGIGSLLLIIFSSYALAVWYGARLIIEKGYTGGYIINVLMAIMTGAMALGNSSSCLSAFASGRIAAYKMFATIHRTPKIDVHDKSGIVLEKFMGDVELRDVHFSYPTRPEQSIFSGFSITIRTGTTMALVGESGSGKSTVISLVERFYDPQSGEVLLDGVNLKQLNLSWIRQKIGLVSQEPILFTTTIRQNIEYGKKGASEEEIRSATMLANAAKFIDTLPNGLDTMVGEHGTQLSGGQKQRIAIARAILKDPRILLLDEATSALDAESEHVVQEALNNIMVNRTTIIVAHRLSTVKNADTISVLHRGQLVEQGSHAEMIKNSNGAYSQLIRLQEVNAKKNGPYADNSNRIQTAFYPANYMSDHSSRKTSFERSMSIHSLHDGSRRNSHTFSSSEHEKIGDDDVKLGKNVLRRLLHLHKPETKILVLGCTAAAANGAILPVFGLMLSSAIKTFYEPPHKLLMDSVFWAEMYVTLGVLSILIMPVQYSMFYMAGGKLIERIRALSFTQVVYQEIGWFDDPLNSSGAIGSRLSTDAASIRSIAGDVLALIAQNISTVIVGIVIAMVANWKLACIVVCFVPCVFAQSYAQTRFMRGFSADAKKIYEQASTIASDAIGNIRTVASFCIEERIVENYRKKCEGPVKQGVRQGAISGVGYGFSFALLFCFYAVSFYVGALFIHNGTADVGQVFKVFFALTMMTVGVSQSSSMARDLSKVEDAAVSIFGLIDRKSKIDASSEEGMTLGTVQGNIELQHVSFKYPARNDVQIFRDLCLRIPSGKTVALVGESGSGKSTVLSLIERFYDPDSGTILLDGKNLKSLKLSWLRQQVGLVGQEPVLFNDTIRANIIYGKKEQVSEEEIIAVAEVANAHGFISALSSGYDTSVGERGVQLSGGQKQRIAIARAILKDPKVLLLDEATSALDAESEHTVQEALDRVMVGRTTVIVAHRLSTITGADKIAVIKNGIVAEEGRHEQLLRSFPSGAYASLVALQSSSSS</sequence>
<keyword evidence="8 11" id="KW-1133">Transmembrane helix</keyword>
<evidence type="ECO:0000256" key="9">
    <source>
        <dbReference type="ARBA" id="ARBA00023136"/>
    </source>
</evidence>
<dbReference type="CDD" id="cd18577">
    <property type="entry name" value="ABC_6TM_Pgp_ABCB1_D1_like"/>
    <property type="match status" value="1"/>
</dbReference>
<dbReference type="Gene3D" id="3.40.50.300">
    <property type="entry name" value="P-loop containing nucleotide triphosphate hydrolases"/>
    <property type="match status" value="2"/>
</dbReference>
<feature type="transmembrane region" description="Helical" evidence="11">
    <location>
        <begin position="797"/>
        <end position="818"/>
    </location>
</feature>
<dbReference type="PROSITE" id="PS50929">
    <property type="entry name" value="ABC_TM1F"/>
    <property type="match status" value="2"/>
</dbReference>
<dbReference type="FunFam" id="1.20.1560.10:FF:000009">
    <property type="entry name" value="ABC transporter B family member 1"/>
    <property type="match status" value="1"/>
</dbReference>
<dbReference type="InterPro" id="IPR003439">
    <property type="entry name" value="ABC_transporter-like_ATP-bd"/>
</dbReference>
<dbReference type="CDD" id="cd03249">
    <property type="entry name" value="ABC_MTABC3_MDL1_MDL2"/>
    <property type="match status" value="2"/>
</dbReference>
<keyword evidence="6" id="KW-0547">Nucleotide-binding</keyword>
<feature type="domain" description="ABC transporter" evidence="12">
    <location>
        <begin position="1004"/>
        <end position="1241"/>
    </location>
</feature>
<dbReference type="PANTHER" id="PTHR43394">
    <property type="entry name" value="ATP-DEPENDENT PERMEASE MDL1, MITOCHONDRIAL"/>
    <property type="match status" value="1"/>
</dbReference>
<keyword evidence="4 11" id="KW-0812">Transmembrane</keyword>
<feature type="transmembrane region" description="Helical" evidence="11">
    <location>
        <begin position="824"/>
        <end position="843"/>
    </location>
</feature>
<name>A0ABC8XFM3_9POAL</name>
<dbReference type="Proteomes" id="UP001497457">
    <property type="component" value="Chromosome 14rd"/>
</dbReference>
<keyword evidence="10" id="KW-0325">Glycoprotein</keyword>
<feature type="transmembrane region" description="Helical" evidence="11">
    <location>
        <begin position="908"/>
        <end position="934"/>
    </location>
</feature>
<dbReference type="SUPFAM" id="SSF90123">
    <property type="entry name" value="ABC transporter transmembrane region"/>
    <property type="match status" value="2"/>
</dbReference>
<dbReference type="FunFam" id="3.40.50.300:FF:000066">
    <property type="entry name" value="ABC transporter B family member 1"/>
    <property type="match status" value="2"/>
</dbReference>
<evidence type="ECO:0000256" key="3">
    <source>
        <dbReference type="ARBA" id="ARBA00022448"/>
    </source>
</evidence>
<dbReference type="CDD" id="cd18578">
    <property type="entry name" value="ABC_6TM_Pgp_ABCB1_D2_like"/>
    <property type="match status" value="1"/>
</dbReference>
<feature type="transmembrane region" description="Helical" evidence="11">
    <location>
        <begin position="28"/>
        <end position="51"/>
    </location>
</feature>
<evidence type="ECO:0000256" key="10">
    <source>
        <dbReference type="ARBA" id="ARBA00023180"/>
    </source>
</evidence>
<evidence type="ECO:0000256" key="7">
    <source>
        <dbReference type="ARBA" id="ARBA00022840"/>
    </source>
</evidence>
<evidence type="ECO:0000256" key="11">
    <source>
        <dbReference type="SAM" id="Phobius"/>
    </source>
</evidence>
<feature type="domain" description="ABC transmembrane type-1" evidence="13">
    <location>
        <begin position="32"/>
        <end position="318"/>
    </location>
</feature>
<feature type="transmembrane region" description="Helical" evidence="11">
    <location>
        <begin position="179"/>
        <end position="197"/>
    </location>
</feature>
<keyword evidence="9 11" id="KW-0472">Membrane</keyword>
<evidence type="ECO:0000259" key="13">
    <source>
        <dbReference type="PROSITE" id="PS50929"/>
    </source>
</evidence>
<dbReference type="Gene3D" id="1.20.1560.10">
    <property type="entry name" value="ABC transporter type 1, transmembrane domain"/>
    <property type="match status" value="2"/>
</dbReference>
<feature type="transmembrane region" description="Helical" evidence="11">
    <location>
        <begin position="727"/>
        <end position="749"/>
    </location>
</feature>
<keyword evidence="3" id="KW-0813">Transport</keyword>
<keyword evidence="15" id="KW-1185">Reference proteome</keyword>
<evidence type="ECO:0000256" key="8">
    <source>
        <dbReference type="ARBA" id="ARBA00022989"/>
    </source>
</evidence>
<evidence type="ECO:0000256" key="6">
    <source>
        <dbReference type="ARBA" id="ARBA00022741"/>
    </source>
</evidence>
<dbReference type="InterPro" id="IPR017871">
    <property type="entry name" value="ABC_transporter-like_CS"/>
</dbReference>
<evidence type="ECO:0000256" key="2">
    <source>
        <dbReference type="ARBA" id="ARBA00007577"/>
    </source>
</evidence>
<dbReference type="AlphaFoldDB" id="A0ABC8XFM3"/>
<evidence type="ECO:0000313" key="15">
    <source>
        <dbReference type="Proteomes" id="UP001497457"/>
    </source>
</evidence>
<dbReference type="FunFam" id="1.20.1560.10:FF:000044">
    <property type="entry name" value="ABC transporter B family member 9"/>
    <property type="match status" value="1"/>
</dbReference>
<keyword evidence="7" id="KW-0067">ATP-binding</keyword>
<dbReference type="PROSITE" id="PS50893">
    <property type="entry name" value="ABC_TRANSPORTER_2"/>
    <property type="match status" value="2"/>
</dbReference>
<keyword evidence="5" id="KW-0677">Repeat</keyword>
<accession>A0ABC8XFM3</accession>
<organism evidence="14 15">
    <name type="scientific">Urochloa decumbens</name>
    <dbReference type="NCBI Taxonomy" id="240449"/>
    <lineage>
        <taxon>Eukaryota</taxon>
        <taxon>Viridiplantae</taxon>
        <taxon>Streptophyta</taxon>
        <taxon>Embryophyta</taxon>
        <taxon>Tracheophyta</taxon>
        <taxon>Spermatophyta</taxon>
        <taxon>Magnoliopsida</taxon>
        <taxon>Liliopsida</taxon>
        <taxon>Poales</taxon>
        <taxon>Poaceae</taxon>
        <taxon>PACMAD clade</taxon>
        <taxon>Panicoideae</taxon>
        <taxon>Panicodae</taxon>
        <taxon>Paniceae</taxon>
        <taxon>Melinidinae</taxon>
        <taxon>Urochloa</taxon>
    </lineage>
</organism>
<dbReference type="InterPro" id="IPR039421">
    <property type="entry name" value="Type_1_exporter"/>
</dbReference>
<feature type="transmembrane region" description="Helical" evidence="11">
    <location>
        <begin position="253"/>
        <end position="279"/>
    </location>
</feature>
<dbReference type="SMART" id="SM00382">
    <property type="entry name" value="AAA"/>
    <property type="match status" value="2"/>
</dbReference>